<keyword evidence="4" id="KW-0472">Membrane</keyword>
<accession>A0A2C9V6C2</accession>
<dbReference type="SMART" id="SM00174">
    <property type="entry name" value="RHO"/>
    <property type="match status" value="1"/>
</dbReference>
<dbReference type="GO" id="GO:0003924">
    <property type="term" value="F:GTPase activity"/>
    <property type="evidence" value="ECO:0000318"/>
    <property type="project" value="GO_Central"/>
</dbReference>
<dbReference type="Gramene" id="Manes.10G146500.3.v8.1">
    <property type="protein sequence ID" value="Manes.10G146500.3.v8.1.CDS"/>
    <property type="gene ID" value="Manes.10G146500.v8.1"/>
</dbReference>
<dbReference type="SMART" id="SM00175">
    <property type="entry name" value="RAB"/>
    <property type="match status" value="1"/>
</dbReference>
<keyword evidence="3" id="KW-0342">GTP-binding</keyword>
<keyword evidence="2" id="KW-0547">Nucleotide-binding</keyword>
<dbReference type="PROSITE" id="PS51419">
    <property type="entry name" value="RAB"/>
    <property type="match status" value="1"/>
</dbReference>
<dbReference type="InterPro" id="IPR005225">
    <property type="entry name" value="Small_GTP-bd"/>
</dbReference>
<evidence type="ECO:0000313" key="9">
    <source>
        <dbReference type="Proteomes" id="UP000091857"/>
    </source>
</evidence>
<dbReference type="GO" id="GO:0005525">
    <property type="term" value="F:GTP binding"/>
    <property type="evidence" value="ECO:0000318"/>
    <property type="project" value="GO_Central"/>
</dbReference>
<evidence type="ECO:0000256" key="7">
    <source>
        <dbReference type="ARBA" id="ARBA00037868"/>
    </source>
</evidence>
<dbReference type="SMART" id="SM00173">
    <property type="entry name" value="RAS"/>
    <property type="match status" value="1"/>
</dbReference>
<dbReference type="FunFam" id="3.40.50.300:FF:000274">
    <property type="entry name" value="ras-related protein RABA5a"/>
    <property type="match status" value="1"/>
</dbReference>
<dbReference type="EMBL" id="CM004396">
    <property type="protein sequence ID" value="OAY40063.1"/>
    <property type="molecule type" value="Genomic_DNA"/>
</dbReference>
<dbReference type="PANTHER" id="PTHR47979">
    <property type="entry name" value="DRAB11-RELATED"/>
    <property type="match status" value="1"/>
</dbReference>
<keyword evidence="9" id="KW-1185">Reference proteome</keyword>
<comment type="subcellular location">
    <subcellularLocation>
        <location evidence="7">Endomembrane system</location>
        <topology evidence="7">Lipid-anchor</topology>
    </subcellularLocation>
</comment>
<dbReference type="GO" id="GO:0005768">
    <property type="term" value="C:endosome"/>
    <property type="evidence" value="ECO:0000318"/>
    <property type="project" value="GO_Central"/>
</dbReference>
<dbReference type="STRING" id="3983.A0A2C9V6C2"/>
<evidence type="ECO:0000256" key="5">
    <source>
        <dbReference type="ARBA" id="ARBA00023288"/>
    </source>
</evidence>
<dbReference type="InterPro" id="IPR050209">
    <property type="entry name" value="Rab_GTPases_membrane_traffic"/>
</dbReference>
<reference evidence="9" key="1">
    <citation type="journal article" date="2016" name="Nat. Biotechnol.">
        <title>Sequencing wild and cultivated cassava and related species reveals extensive interspecific hybridization and genetic diversity.</title>
        <authorList>
            <person name="Bredeson J.V."/>
            <person name="Lyons J.B."/>
            <person name="Prochnik S.E."/>
            <person name="Wu G.A."/>
            <person name="Ha C.M."/>
            <person name="Edsinger-Gonzales E."/>
            <person name="Grimwood J."/>
            <person name="Schmutz J."/>
            <person name="Rabbi I.Y."/>
            <person name="Egesi C."/>
            <person name="Nauluvula P."/>
            <person name="Lebot V."/>
            <person name="Ndunguru J."/>
            <person name="Mkamilo G."/>
            <person name="Bart R.S."/>
            <person name="Setter T.L."/>
            <person name="Gleadow R.M."/>
            <person name="Kulakow P."/>
            <person name="Ferguson M.E."/>
            <person name="Rounsley S."/>
            <person name="Rokhsar D.S."/>
        </authorList>
    </citation>
    <scope>NUCLEOTIDE SEQUENCE [LARGE SCALE GENOMIC DNA]</scope>
    <source>
        <strain evidence="9">cv. AM560-2</strain>
    </source>
</reference>
<dbReference type="SUPFAM" id="SSF52540">
    <property type="entry name" value="P-loop containing nucleoside triphosphate hydrolases"/>
    <property type="match status" value="1"/>
</dbReference>
<dbReference type="Gene3D" id="3.40.50.300">
    <property type="entry name" value="P-loop containing nucleotide triphosphate hydrolases"/>
    <property type="match status" value="1"/>
</dbReference>
<dbReference type="NCBIfam" id="TIGR00231">
    <property type="entry name" value="small_GTP"/>
    <property type="match status" value="1"/>
</dbReference>
<dbReference type="InterPro" id="IPR001806">
    <property type="entry name" value="Small_GTPase"/>
</dbReference>
<protein>
    <submittedName>
        <fullName evidence="8">Uncharacterized protein</fullName>
    </submittedName>
</protein>
<dbReference type="PROSITE" id="PS51421">
    <property type="entry name" value="RAS"/>
    <property type="match status" value="1"/>
</dbReference>
<evidence type="ECO:0000313" key="8">
    <source>
        <dbReference type="EMBL" id="OAY40063.1"/>
    </source>
</evidence>
<evidence type="ECO:0000256" key="2">
    <source>
        <dbReference type="ARBA" id="ARBA00022741"/>
    </source>
</evidence>
<gene>
    <name evidence="8" type="ORF">MANES_10G146500v8</name>
</gene>
<evidence type="ECO:0000256" key="3">
    <source>
        <dbReference type="ARBA" id="ARBA00023134"/>
    </source>
</evidence>
<comment type="similarity">
    <text evidence="1">Belongs to the small GTPase superfamily. Rab family.</text>
</comment>
<name>A0A2C9V6C2_MANES</name>
<comment type="caution">
    <text evidence="8">The sequence shown here is derived from an EMBL/GenBank/DDBJ whole genome shotgun (WGS) entry which is preliminary data.</text>
</comment>
<sequence>MSNLLVNFNQKIDYVFKIVLIGDSEVGKSQLLARFARKEFTIIIDRKTIKAQIWDTAGQERYRAVTSAYYRGAVGAMLVYDITKRQSFDHINKWLEELQGHADRNIVIMLVGNKSDLGTLRAVPIEDAKDFAQKENLFLMETSAFLFILTEIYRIGNEIVVPGPERESGIRSSGCCR</sequence>
<dbReference type="Proteomes" id="UP000091857">
    <property type="component" value="Chromosome 10"/>
</dbReference>
<keyword evidence="5" id="KW-0449">Lipoprotein</keyword>
<dbReference type="InterPro" id="IPR027417">
    <property type="entry name" value="P-loop_NTPase"/>
</dbReference>
<dbReference type="AlphaFoldDB" id="A0A2C9V6C2"/>
<evidence type="ECO:0000256" key="4">
    <source>
        <dbReference type="ARBA" id="ARBA00023136"/>
    </source>
</evidence>
<organism evidence="8 9">
    <name type="scientific">Manihot esculenta</name>
    <name type="common">Cassava</name>
    <name type="synonym">Jatropha manihot</name>
    <dbReference type="NCBI Taxonomy" id="3983"/>
    <lineage>
        <taxon>Eukaryota</taxon>
        <taxon>Viridiplantae</taxon>
        <taxon>Streptophyta</taxon>
        <taxon>Embryophyta</taxon>
        <taxon>Tracheophyta</taxon>
        <taxon>Spermatophyta</taxon>
        <taxon>Magnoliopsida</taxon>
        <taxon>eudicotyledons</taxon>
        <taxon>Gunneridae</taxon>
        <taxon>Pentapetalae</taxon>
        <taxon>rosids</taxon>
        <taxon>fabids</taxon>
        <taxon>Malpighiales</taxon>
        <taxon>Euphorbiaceae</taxon>
        <taxon>Crotonoideae</taxon>
        <taxon>Manihoteae</taxon>
        <taxon>Manihot</taxon>
    </lineage>
</organism>
<keyword evidence="6" id="KW-0636">Prenylation</keyword>
<dbReference type="Pfam" id="PF00071">
    <property type="entry name" value="Ras"/>
    <property type="match status" value="1"/>
</dbReference>
<proteinExistence type="inferred from homology"/>
<evidence type="ECO:0000256" key="1">
    <source>
        <dbReference type="ARBA" id="ARBA00006270"/>
    </source>
</evidence>
<dbReference type="GO" id="GO:0005794">
    <property type="term" value="C:Golgi apparatus"/>
    <property type="evidence" value="ECO:0000318"/>
    <property type="project" value="GO_Central"/>
</dbReference>
<dbReference type="PRINTS" id="PR00449">
    <property type="entry name" value="RASTRNSFRMNG"/>
</dbReference>
<evidence type="ECO:0000256" key="6">
    <source>
        <dbReference type="ARBA" id="ARBA00023289"/>
    </source>
</evidence>